<dbReference type="EMBL" id="MHJU01000014">
    <property type="protein sequence ID" value="OGY73269.1"/>
    <property type="molecule type" value="Genomic_DNA"/>
</dbReference>
<protein>
    <submittedName>
        <fullName evidence="1">Uncharacterized protein</fullName>
    </submittedName>
</protein>
<name>A0A1G2A9E4_9BACT</name>
<gene>
    <name evidence="1" type="ORF">A3H61_00860</name>
</gene>
<evidence type="ECO:0000313" key="2">
    <source>
        <dbReference type="Proteomes" id="UP000178315"/>
    </source>
</evidence>
<accession>A0A1G2A9E4</accession>
<organism evidence="1 2">
    <name type="scientific">Candidatus Jacksonbacteria bacterium RIFCSPLOWO2_02_FULL_44_20</name>
    <dbReference type="NCBI Taxonomy" id="1798460"/>
    <lineage>
        <taxon>Bacteria</taxon>
        <taxon>Candidatus Jacksoniibacteriota</taxon>
    </lineage>
</organism>
<dbReference type="AlphaFoldDB" id="A0A1G2A9E4"/>
<reference evidence="1 2" key="1">
    <citation type="journal article" date="2016" name="Nat. Commun.">
        <title>Thousands of microbial genomes shed light on interconnected biogeochemical processes in an aquifer system.</title>
        <authorList>
            <person name="Anantharaman K."/>
            <person name="Brown C.T."/>
            <person name="Hug L.A."/>
            <person name="Sharon I."/>
            <person name="Castelle C.J."/>
            <person name="Probst A.J."/>
            <person name="Thomas B.C."/>
            <person name="Singh A."/>
            <person name="Wilkins M.J."/>
            <person name="Karaoz U."/>
            <person name="Brodie E.L."/>
            <person name="Williams K.H."/>
            <person name="Hubbard S.S."/>
            <person name="Banfield J.F."/>
        </authorList>
    </citation>
    <scope>NUCLEOTIDE SEQUENCE [LARGE SCALE GENOMIC DNA]</scope>
</reference>
<comment type="caution">
    <text evidence="1">The sequence shown here is derived from an EMBL/GenBank/DDBJ whole genome shotgun (WGS) entry which is preliminary data.</text>
</comment>
<dbReference type="Proteomes" id="UP000178315">
    <property type="component" value="Unassembled WGS sequence"/>
</dbReference>
<evidence type="ECO:0000313" key="1">
    <source>
        <dbReference type="EMBL" id="OGY73269.1"/>
    </source>
</evidence>
<proteinExistence type="predicted"/>
<sequence length="230" mass="25996">MIAYFAKLIFKKYRPRIILVQEGGSDLARSCFFVLKQKFRVRLVHSAIECAFLLNEEPRSFSDRARALFDGVRLLLFSYRDYPEIMIIDGVSDEREMPFRSENVYACVTVRGFNKRAERVFGTAFSIVNGDDTGYKDDYSLRNKVHVISYGITKKSVRVKGEEPRMFHKDGVSGLYMKLLCEGTATPLFIPNCSMNHAKIALAGAALGIVFSLTPLEIARGLEEFGSCFA</sequence>